<dbReference type="EMBL" id="CH408032">
    <property type="protein sequence ID" value="EAQ87664.1"/>
    <property type="molecule type" value="Genomic_DNA"/>
</dbReference>
<gene>
    <name evidence="1" type="ORF">CHGG_04283</name>
</gene>
<proteinExistence type="predicted"/>
<dbReference type="GeneID" id="4392827"/>
<dbReference type="Proteomes" id="UP000001056">
    <property type="component" value="Unassembled WGS sequence"/>
</dbReference>
<dbReference type="VEuPathDB" id="FungiDB:CHGG_04283"/>
<protein>
    <submittedName>
        <fullName evidence="1">Uncharacterized protein</fullName>
    </submittedName>
</protein>
<evidence type="ECO:0000313" key="2">
    <source>
        <dbReference type="Proteomes" id="UP000001056"/>
    </source>
</evidence>
<accession>Q2H1R3</accession>
<reference evidence="2" key="1">
    <citation type="journal article" date="2015" name="Genome Announc.">
        <title>Draft genome sequence of the cellulolytic fungus Chaetomium globosum.</title>
        <authorList>
            <person name="Cuomo C.A."/>
            <person name="Untereiner W.A."/>
            <person name="Ma L.-J."/>
            <person name="Grabherr M."/>
            <person name="Birren B.W."/>
        </authorList>
    </citation>
    <scope>NUCLEOTIDE SEQUENCE [LARGE SCALE GENOMIC DNA]</scope>
    <source>
        <strain evidence="2">ATCC 6205 / CBS 148.51 / DSM 1962 / NBRC 6347 / NRRL 1970</strain>
    </source>
</reference>
<dbReference type="HOGENOM" id="CLU_3392239_0_0_1"/>
<keyword evidence="2" id="KW-1185">Reference proteome</keyword>
<name>Q2H1R3_CHAGB</name>
<dbReference type="RefSeq" id="XP_001223497.1">
    <property type="nucleotide sequence ID" value="XM_001223496.1"/>
</dbReference>
<sequence>MADGARPWKKPGGLLRLLLCAALTLPLFDRCQ</sequence>
<dbReference type="InParanoid" id="Q2H1R3"/>
<organism evidence="1 2">
    <name type="scientific">Chaetomium globosum (strain ATCC 6205 / CBS 148.51 / DSM 1962 / NBRC 6347 / NRRL 1970)</name>
    <name type="common">Soil fungus</name>
    <dbReference type="NCBI Taxonomy" id="306901"/>
    <lineage>
        <taxon>Eukaryota</taxon>
        <taxon>Fungi</taxon>
        <taxon>Dikarya</taxon>
        <taxon>Ascomycota</taxon>
        <taxon>Pezizomycotina</taxon>
        <taxon>Sordariomycetes</taxon>
        <taxon>Sordariomycetidae</taxon>
        <taxon>Sordariales</taxon>
        <taxon>Chaetomiaceae</taxon>
        <taxon>Chaetomium</taxon>
    </lineage>
</organism>
<evidence type="ECO:0000313" key="1">
    <source>
        <dbReference type="EMBL" id="EAQ87664.1"/>
    </source>
</evidence>
<dbReference type="AlphaFoldDB" id="Q2H1R3"/>